<keyword evidence="3" id="KW-0540">Nuclease</keyword>
<dbReference type="PANTHER" id="PTHR34139">
    <property type="entry name" value="UPF0331 PROTEIN MJ0127"/>
    <property type="match status" value="1"/>
</dbReference>
<keyword evidence="5" id="KW-0378">Hydrolase</keyword>
<dbReference type="InterPro" id="IPR051813">
    <property type="entry name" value="HepT_RNase_toxin"/>
</dbReference>
<dbReference type="GO" id="GO:0016787">
    <property type="term" value="F:hydrolase activity"/>
    <property type="evidence" value="ECO:0007669"/>
    <property type="project" value="UniProtKB-KW"/>
</dbReference>
<gene>
    <name evidence="6" type="ORF">C6V80_06505</name>
    <name evidence="7" type="ORF">EDC58_0123</name>
</gene>
<evidence type="ECO:0000313" key="9">
    <source>
        <dbReference type="Proteomes" id="UP000298805"/>
    </source>
</evidence>
<evidence type="ECO:0000256" key="4">
    <source>
        <dbReference type="ARBA" id="ARBA00022741"/>
    </source>
</evidence>
<dbReference type="EMBL" id="CP027432">
    <property type="protein sequence ID" value="QCI28627.1"/>
    <property type="molecule type" value="Genomic_DNA"/>
</dbReference>
<dbReference type="AlphaFoldDB" id="A0AAJ4RDM8"/>
<evidence type="ECO:0000313" key="6">
    <source>
        <dbReference type="EMBL" id="QCI28627.1"/>
    </source>
</evidence>
<organism evidence="7 8">
    <name type="scientific">Caminibacter pacificus</name>
    <dbReference type="NCBI Taxonomy" id="1424653"/>
    <lineage>
        <taxon>Bacteria</taxon>
        <taxon>Pseudomonadati</taxon>
        <taxon>Campylobacterota</taxon>
        <taxon>Epsilonproteobacteria</taxon>
        <taxon>Nautiliales</taxon>
        <taxon>Nautiliaceae</taxon>
        <taxon>Caminibacter</taxon>
    </lineage>
</organism>
<sequence>MDKSEILVLLEFILESIELIEKRFKKIKSVDDFLTEDGLLILDAISMRLQAVGEALKNIDKKDKEFLLQVDDKEYWSKIIKTREIISHHYINLDAEIVYMICDEKLEELKDKIIRLISLT</sequence>
<reference evidence="9" key="1">
    <citation type="submission" date="2018-03" db="EMBL/GenBank/DDBJ databases">
        <title>A comparative analysis of the Nautiliaceae.</title>
        <authorList>
            <person name="Grosche A."/>
            <person name="Smedile F."/>
            <person name="Vetriani C."/>
        </authorList>
    </citation>
    <scope>NUCLEOTIDE SEQUENCE [LARGE SCALE GENOMIC DNA]</scope>
    <source>
        <strain evidence="9">TB6</strain>
    </source>
</reference>
<reference evidence="7 8" key="2">
    <citation type="submission" date="2018-11" db="EMBL/GenBank/DDBJ databases">
        <title>Genomic Encyclopedia of Type Strains, Phase IV (KMG-IV): sequencing the most valuable type-strain genomes for metagenomic binning, comparative biology and taxonomic classification.</title>
        <authorList>
            <person name="Goeker M."/>
        </authorList>
    </citation>
    <scope>NUCLEOTIDE SEQUENCE [LARGE SCALE GENOMIC DNA]</scope>
    <source>
        <strain evidence="7 8">DSM 27783</strain>
    </source>
</reference>
<keyword evidence="9" id="KW-1185">Reference proteome</keyword>
<dbReference type="GO" id="GO:0000166">
    <property type="term" value="F:nucleotide binding"/>
    <property type="evidence" value="ECO:0007669"/>
    <property type="project" value="UniProtKB-KW"/>
</dbReference>
<accession>A0AAJ4RDM8</accession>
<evidence type="ECO:0000256" key="2">
    <source>
        <dbReference type="ARBA" id="ARBA00022649"/>
    </source>
</evidence>
<keyword evidence="4" id="KW-0547">Nucleotide-binding</keyword>
<dbReference type="InterPro" id="IPR008201">
    <property type="entry name" value="HepT-like"/>
</dbReference>
<evidence type="ECO:0000256" key="1">
    <source>
        <dbReference type="ARBA" id="ARBA00022553"/>
    </source>
</evidence>
<evidence type="ECO:0000256" key="3">
    <source>
        <dbReference type="ARBA" id="ARBA00022722"/>
    </source>
</evidence>
<dbReference type="GO" id="GO:0004540">
    <property type="term" value="F:RNA nuclease activity"/>
    <property type="evidence" value="ECO:0007669"/>
    <property type="project" value="InterPro"/>
</dbReference>
<name>A0AAJ4RDM8_9BACT</name>
<dbReference type="Proteomes" id="UP000272781">
    <property type="component" value="Unassembled WGS sequence"/>
</dbReference>
<dbReference type="Pfam" id="PF01934">
    <property type="entry name" value="HepT-like"/>
    <property type="match status" value="1"/>
</dbReference>
<evidence type="ECO:0000313" key="8">
    <source>
        <dbReference type="Proteomes" id="UP000272781"/>
    </source>
</evidence>
<dbReference type="RefSeq" id="WP_123351559.1">
    <property type="nucleotide sequence ID" value="NZ_CP027432.2"/>
</dbReference>
<keyword evidence="2" id="KW-1277">Toxin-antitoxin system</keyword>
<dbReference type="EMBL" id="RJVK01000001">
    <property type="protein sequence ID" value="ROR40644.1"/>
    <property type="molecule type" value="Genomic_DNA"/>
</dbReference>
<dbReference type="PANTHER" id="PTHR34139:SF1">
    <property type="entry name" value="RNASE MJ1380-RELATED"/>
    <property type="match status" value="1"/>
</dbReference>
<evidence type="ECO:0000313" key="7">
    <source>
        <dbReference type="EMBL" id="ROR40644.1"/>
    </source>
</evidence>
<protein>
    <submittedName>
        <fullName evidence="6">DUF86 domain-containing protein</fullName>
    </submittedName>
    <submittedName>
        <fullName evidence="7">Uncharacterized protein with HEPN domain</fullName>
    </submittedName>
</protein>
<reference evidence="6" key="3">
    <citation type="submission" date="2019-06" db="EMBL/GenBank/DDBJ databases">
        <title>A comparative analysis of the Nautiliaceae.</title>
        <authorList>
            <person name="Grosche A."/>
            <person name="Smedile F."/>
            <person name="Vetriani C."/>
        </authorList>
    </citation>
    <scope>NUCLEOTIDE SEQUENCE</scope>
    <source>
        <strain evidence="6">TB6</strain>
    </source>
</reference>
<proteinExistence type="predicted"/>
<dbReference type="GO" id="GO:0110001">
    <property type="term" value="C:toxin-antitoxin complex"/>
    <property type="evidence" value="ECO:0007669"/>
    <property type="project" value="InterPro"/>
</dbReference>
<evidence type="ECO:0000256" key="5">
    <source>
        <dbReference type="ARBA" id="ARBA00022801"/>
    </source>
</evidence>
<dbReference type="Proteomes" id="UP000298805">
    <property type="component" value="Chromosome"/>
</dbReference>
<keyword evidence="1" id="KW-0597">Phosphoprotein</keyword>